<name>A0A292Q9R4_9PEZI</name>
<evidence type="ECO:0000313" key="3">
    <source>
        <dbReference type="Proteomes" id="UP001412239"/>
    </source>
</evidence>
<proteinExistence type="predicted"/>
<organism evidence="2 3">
    <name type="scientific">Tuber aestivum</name>
    <name type="common">summer truffle</name>
    <dbReference type="NCBI Taxonomy" id="59557"/>
    <lineage>
        <taxon>Eukaryota</taxon>
        <taxon>Fungi</taxon>
        <taxon>Dikarya</taxon>
        <taxon>Ascomycota</taxon>
        <taxon>Pezizomycotina</taxon>
        <taxon>Pezizomycetes</taxon>
        <taxon>Pezizales</taxon>
        <taxon>Tuberaceae</taxon>
        <taxon>Tuber</taxon>
    </lineage>
</organism>
<gene>
    <name evidence="2" type="ORF">GSTUAT00000181001</name>
</gene>
<accession>A0A292Q9R4</accession>
<feature type="compositionally biased region" description="Basic and acidic residues" evidence="1">
    <location>
        <begin position="60"/>
        <end position="69"/>
    </location>
</feature>
<feature type="region of interest" description="Disordered" evidence="1">
    <location>
        <begin position="58"/>
        <end position="89"/>
    </location>
</feature>
<reference evidence="2" key="1">
    <citation type="submission" date="2015-10" db="EMBL/GenBank/DDBJ databases">
        <authorList>
            <person name="Regsiter A."/>
            <person name="william w."/>
        </authorList>
    </citation>
    <scope>NUCLEOTIDE SEQUENCE</scope>
    <source>
        <strain evidence="2">Montdore</strain>
    </source>
</reference>
<sequence length="119" mass="12613">MDQAAVGPGAILWLFWPGTTAIAGYSIPVRRPSPAGHDIEETTKDAFSSNDKYALVNRDLGGDDGDRRFSSRHGRSGSVTSYDAHHGNPIPWGGEGSAYNGIGGHGPVAWGRIEEPPRG</sequence>
<dbReference type="Proteomes" id="UP001412239">
    <property type="component" value="Unassembled WGS sequence"/>
</dbReference>
<evidence type="ECO:0000256" key="1">
    <source>
        <dbReference type="SAM" id="MobiDB-lite"/>
    </source>
</evidence>
<dbReference type="AlphaFoldDB" id="A0A292Q9R4"/>
<protein>
    <submittedName>
        <fullName evidence="2">Uncharacterized protein</fullName>
    </submittedName>
</protein>
<keyword evidence="3" id="KW-1185">Reference proteome</keyword>
<evidence type="ECO:0000313" key="2">
    <source>
        <dbReference type="EMBL" id="CUS15688.1"/>
    </source>
</evidence>
<dbReference type="EMBL" id="LN890944">
    <property type="protein sequence ID" value="CUS15688.1"/>
    <property type="molecule type" value="Genomic_DNA"/>
</dbReference>